<dbReference type="GO" id="GO:0019843">
    <property type="term" value="F:rRNA binding"/>
    <property type="evidence" value="ECO:0007669"/>
    <property type="project" value="UniProtKB-UniRule"/>
</dbReference>
<dbReference type="Pfam" id="PF00189">
    <property type="entry name" value="Ribosomal_S3_C"/>
    <property type="match status" value="1"/>
</dbReference>
<dbReference type="Gene3D" id="3.30.1140.32">
    <property type="entry name" value="Ribosomal protein S3, C-terminal domain"/>
    <property type="match status" value="1"/>
</dbReference>
<dbReference type="InterPro" id="IPR004087">
    <property type="entry name" value="KH_dom"/>
</dbReference>
<evidence type="ECO:0000256" key="6">
    <source>
        <dbReference type="ARBA" id="ARBA00024998"/>
    </source>
</evidence>
<keyword evidence="3 8" id="KW-0694">RNA-binding</keyword>
<dbReference type="InterPro" id="IPR004044">
    <property type="entry name" value="KH_dom_type_2"/>
</dbReference>
<dbReference type="Gene3D" id="3.30.300.20">
    <property type="match status" value="1"/>
</dbReference>
<comment type="subunit">
    <text evidence="8">Part of the 30S ribosomal subunit. Forms a tight complex with proteins S10 and S14.</text>
</comment>
<comment type="function">
    <text evidence="6 8">Binds the lower part of the 30S subunit head. Binds mRNA in the 70S ribosome, positioning it for translation.</text>
</comment>
<keyword evidence="4 8" id="KW-0689">Ribosomal protein</keyword>
<dbReference type="InterPro" id="IPR005704">
    <property type="entry name" value="Ribosomal_uS3_bac-typ"/>
</dbReference>
<name>A0A2M7D6B2_9BACT</name>
<dbReference type="InterPro" id="IPR057258">
    <property type="entry name" value="Ribosomal_uS3"/>
</dbReference>
<keyword evidence="2 8" id="KW-0699">rRNA-binding</keyword>
<dbReference type="SUPFAM" id="SSF54821">
    <property type="entry name" value="Ribosomal protein S3 C-terminal domain"/>
    <property type="match status" value="1"/>
</dbReference>
<dbReference type="PANTHER" id="PTHR11760:SF19">
    <property type="entry name" value="SMALL RIBOSOMAL SUBUNIT PROTEIN US3C"/>
    <property type="match status" value="1"/>
</dbReference>
<evidence type="ECO:0000256" key="7">
    <source>
        <dbReference type="ARBA" id="ARBA00035257"/>
    </source>
</evidence>
<dbReference type="FunFam" id="3.30.300.20:FF:000001">
    <property type="entry name" value="30S ribosomal protein S3"/>
    <property type="match status" value="1"/>
</dbReference>
<dbReference type="Proteomes" id="UP000229247">
    <property type="component" value="Unassembled WGS sequence"/>
</dbReference>
<comment type="caution">
    <text evidence="11">The sequence shown here is derived from an EMBL/GenBank/DDBJ whole genome shotgun (WGS) entry which is preliminary data.</text>
</comment>
<proteinExistence type="inferred from homology"/>
<evidence type="ECO:0000256" key="9">
    <source>
        <dbReference type="RuleBase" id="RU003624"/>
    </source>
</evidence>
<evidence type="ECO:0000256" key="1">
    <source>
        <dbReference type="ARBA" id="ARBA00010761"/>
    </source>
</evidence>
<dbReference type="AlphaFoldDB" id="A0A2M7D6B2"/>
<dbReference type="InterPro" id="IPR018280">
    <property type="entry name" value="Ribosomal_uS3_CS"/>
</dbReference>
<dbReference type="InterPro" id="IPR015946">
    <property type="entry name" value="KH_dom-like_a/b"/>
</dbReference>
<evidence type="ECO:0000259" key="10">
    <source>
        <dbReference type="PROSITE" id="PS50823"/>
    </source>
</evidence>
<dbReference type="InterPro" id="IPR036419">
    <property type="entry name" value="Ribosomal_S3_C_sf"/>
</dbReference>
<evidence type="ECO:0000256" key="3">
    <source>
        <dbReference type="ARBA" id="ARBA00022884"/>
    </source>
</evidence>
<protein>
    <recommendedName>
        <fullName evidence="7 8">Small ribosomal subunit protein uS3</fullName>
    </recommendedName>
</protein>
<reference evidence="12" key="1">
    <citation type="submission" date="2017-09" db="EMBL/GenBank/DDBJ databases">
        <title>Depth-based differentiation of microbial function through sediment-hosted aquifers and enrichment of novel symbionts in the deep terrestrial subsurface.</title>
        <authorList>
            <person name="Probst A.J."/>
            <person name="Ladd B."/>
            <person name="Jarett J.K."/>
            <person name="Geller-Mcgrath D.E."/>
            <person name="Sieber C.M.K."/>
            <person name="Emerson J.B."/>
            <person name="Anantharaman K."/>
            <person name="Thomas B.C."/>
            <person name="Malmstrom R."/>
            <person name="Stieglmeier M."/>
            <person name="Klingl A."/>
            <person name="Woyke T."/>
            <person name="Ryan C.M."/>
            <person name="Banfield J.F."/>
        </authorList>
    </citation>
    <scope>NUCLEOTIDE SEQUENCE [LARGE SCALE GENOMIC DNA]</scope>
</reference>
<feature type="domain" description="KH type-2" evidence="10">
    <location>
        <begin position="38"/>
        <end position="114"/>
    </location>
</feature>
<evidence type="ECO:0000256" key="8">
    <source>
        <dbReference type="HAMAP-Rule" id="MF_01309"/>
    </source>
</evidence>
<comment type="similarity">
    <text evidence="1 8 9">Belongs to the universal ribosomal protein uS3 family.</text>
</comment>
<evidence type="ECO:0000313" key="11">
    <source>
        <dbReference type="EMBL" id="PIV38555.1"/>
    </source>
</evidence>
<dbReference type="GO" id="GO:0003729">
    <property type="term" value="F:mRNA binding"/>
    <property type="evidence" value="ECO:0007669"/>
    <property type="project" value="UniProtKB-UniRule"/>
</dbReference>
<dbReference type="CDD" id="cd02412">
    <property type="entry name" value="KH-II_30S_S3"/>
    <property type="match status" value="1"/>
</dbReference>
<evidence type="ECO:0000256" key="4">
    <source>
        <dbReference type="ARBA" id="ARBA00022980"/>
    </source>
</evidence>
<gene>
    <name evidence="8" type="primary">rpsC</name>
    <name evidence="11" type="ORF">COS30_01380</name>
</gene>
<organism evidence="11 12">
    <name type="scientific">Candidatus Portnoybacteria bacterium CG02_land_8_20_14_3_00_45_8</name>
    <dbReference type="NCBI Taxonomy" id="1974807"/>
    <lineage>
        <taxon>Bacteria</taxon>
        <taxon>Candidatus Portnoyibacteriota</taxon>
    </lineage>
</organism>
<dbReference type="NCBIfam" id="TIGR01009">
    <property type="entry name" value="rpsC_bact"/>
    <property type="match status" value="1"/>
</dbReference>
<dbReference type="SUPFAM" id="SSF54814">
    <property type="entry name" value="Prokaryotic type KH domain (KH-domain type II)"/>
    <property type="match status" value="1"/>
</dbReference>
<dbReference type="GO" id="GO:0003735">
    <property type="term" value="F:structural constituent of ribosome"/>
    <property type="evidence" value="ECO:0007669"/>
    <property type="project" value="InterPro"/>
</dbReference>
<dbReference type="SMART" id="SM00322">
    <property type="entry name" value="KH"/>
    <property type="match status" value="1"/>
</dbReference>
<dbReference type="EMBL" id="PEUE01000034">
    <property type="protein sequence ID" value="PIV38555.1"/>
    <property type="molecule type" value="Genomic_DNA"/>
</dbReference>
<evidence type="ECO:0000313" key="12">
    <source>
        <dbReference type="Proteomes" id="UP000229247"/>
    </source>
</evidence>
<sequence>MGQKVHPIAFRLGITQNWKSRWFNKKKYQEFLKEDYFIRGFLATKLIKAGVDQIEIERSVNSINVMIHAARPGLIIGRGGSGIEDLKKEVKSLLHRKMKRPLKIDLRLSVEEVRGAESKAAVVAQSIADQMERRLPFRRVMRQTMERIMQSKDVLGAKIMMKGRLGGAEIARREWLRQGRIPLQTLRVKIDFAQATAFTTYGTVGITVWVFKKEEVDEKKKDKIGDKKEK</sequence>
<dbReference type="Pfam" id="PF07650">
    <property type="entry name" value="KH_2"/>
    <property type="match status" value="1"/>
</dbReference>
<dbReference type="GO" id="GO:0022627">
    <property type="term" value="C:cytosolic small ribosomal subunit"/>
    <property type="evidence" value="ECO:0007669"/>
    <property type="project" value="TreeGrafter"/>
</dbReference>
<dbReference type="GO" id="GO:0006412">
    <property type="term" value="P:translation"/>
    <property type="evidence" value="ECO:0007669"/>
    <property type="project" value="UniProtKB-UniRule"/>
</dbReference>
<accession>A0A2M7D6B2</accession>
<dbReference type="InterPro" id="IPR009019">
    <property type="entry name" value="KH_sf_prok-type"/>
</dbReference>
<keyword evidence="5 8" id="KW-0687">Ribonucleoprotein</keyword>
<dbReference type="PANTHER" id="PTHR11760">
    <property type="entry name" value="30S/40S RIBOSOMAL PROTEIN S3"/>
    <property type="match status" value="1"/>
</dbReference>
<evidence type="ECO:0000256" key="5">
    <source>
        <dbReference type="ARBA" id="ARBA00023274"/>
    </source>
</evidence>
<dbReference type="PROSITE" id="PS00548">
    <property type="entry name" value="RIBOSOMAL_S3"/>
    <property type="match status" value="1"/>
</dbReference>
<dbReference type="PROSITE" id="PS50823">
    <property type="entry name" value="KH_TYPE_2"/>
    <property type="match status" value="1"/>
</dbReference>
<evidence type="ECO:0000256" key="2">
    <source>
        <dbReference type="ARBA" id="ARBA00022730"/>
    </source>
</evidence>
<dbReference type="InterPro" id="IPR001351">
    <property type="entry name" value="Ribosomal_uS3_C"/>
</dbReference>
<dbReference type="HAMAP" id="MF_01309_B">
    <property type="entry name" value="Ribosomal_uS3_B"/>
    <property type="match status" value="1"/>
</dbReference>